<proteinExistence type="predicted"/>
<keyword evidence="3" id="KW-1185">Reference proteome</keyword>
<reference evidence="2 3" key="1">
    <citation type="submission" date="2012-08" db="EMBL/GenBank/DDBJ databases">
        <title>Oryza genome evolution.</title>
        <authorList>
            <person name="Wing R.A."/>
        </authorList>
    </citation>
    <scope>NUCLEOTIDE SEQUENCE</scope>
</reference>
<dbReference type="PANTHER" id="PTHR31676:SF20">
    <property type="entry name" value="T19F6.7 PROTEIN"/>
    <property type="match status" value="1"/>
</dbReference>
<dbReference type="eggNOG" id="ENOG502RXG7">
    <property type="taxonomic scope" value="Eukaryota"/>
</dbReference>
<organism evidence="2 3">
    <name type="scientific">Leersia perrieri</name>
    <dbReference type="NCBI Taxonomy" id="77586"/>
    <lineage>
        <taxon>Eukaryota</taxon>
        <taxon>Viridiplantae</taxon>
        <taxon>Streptophyta</taxon>
        <taxon>Embryophyta</taxon>
        <taxon>Tracheophyta</taxon>
        <taxon>Spermatophyta</taxon>
        <taxon>Magnoliopsida</taxon>
        <taxon>Liliopsida</taxon>
        <taxon>Poales</taxon>
        <taxon>Poaceae</taxon>
        <taxon>BOP clade</taxon>
        <taxon>Oryzoideae</taxon>
        <taxon>Oryzeae</taxon>
        <taxon>Oryzinae</taxon>
        <taxon>Leersia</taxon>
    </lineage>
</organism>
<dbReference type="InterPro" id="IPR036758">
    <property type="entry name" value="At5g01610-like"/>
</dbReference>
<dbReference type="PANTHER" id="PTHR31676">
    <property type="entry name" value="T31J12.3 PROTEIN-RELATED"/>
    <property type="match status" value="1"/>
</dbReference>
<evidence type="ECO:0000313" key="3">
    <source>
        <dbReference type="Proteomes" id="UP000032180"/>
    </source>
</evidence>
<reference evidence="2" key="3">
    <citation type="submission" date="2015-04" db="UniProtKB">
        <authorList>
            <consortium name="EnsemblPlants"/>
        </authorList>
    </citation>
    <scope>IDENTIFICATION</scope>
</reference>
<evidence type="ECO:0000313" key="2">
    <source>
        <dbReference type="EnsemblPlants" id="LPERR10G12130.1"/>
    </source>
</evidence>
<dbReference type="Gene3D" id="2.30.240.10">
    <property type="entry name" value="At5g01610-like"/>
    <property type="match status" value="1"/>
</dbReference>
<dbReference type="EnsemblPlants" id="LPERR10G12130.1">
    <property type="protein sequence ID" value="LPERR10G12130.1"/>
    <property type="gene ID" value="LPERR10G12130"/>
</dbReference>
<accession>A0A0D9XLK5</accession>
<protein>
    <recommendedName>
        <fullName evidence="4">DUF538 domain-containing protein</fullName>
    </recommendedName>
</protein>
<dbReference type="AlphaFoldDB" id="A0A0D9XLK5"/>
<evidence type="ECO:0000256" key="1">
    <source>
        <dbReference type="SAM" id="MobiDB-lite"/>
    </source>
</evidence>
<dbReference type="Pfam" id="PF04398">
    <property type="entry name" value="DUF538"/>
    <property type="match status" value="1"/>
</dbReference>
<dbReference type="InterPro" id="IPR007493">
    <property type="entry name" value="DUF538"/>
</dbReference>
<dbReference type="SUPFAM" id="SSF141562">
    <property type="entry name" value="At5g01610-like"/>
    <property type="match status" value="1"/>
</dbReference>
<dbReference type="HOGENOM" id="CLU_105193_1_0_1"/>
<dbReference type="Gramene" id="LPERR10G12130.1">
    <property type="protein sequence ID" value="LPERR10G12130.1"/>
    <property type="gene ID" value="LPERR10G12130"/>
</dbReference>
<sequence>MSSSSTVTTAVPVIGKESSREGSAEITTGARECFKRILELTKSIGFPTTLPLRQLVECGLVRDTGFVWMKQKKPYEHYFRATGTWVRYETEVTAFVEEGRIKRMNGMKSKQLLMWVPIVEMRLDGDARDWIYFKSSIGIGRSFPASVFADEVAAAEAFANEADTDLANDR</sequence>
<dbReference type="STRING" id="77586.A0A0D9XLK5"/>
<feature type="compositionally biased region" description="Low complexity" evidence="1">
    <location>
        <begin position="1"/>
        <end position="13"/>
    </location>
</feature>
<feature type="region of interest" description="Disordered" evidence="1">
    <location>
        <begin position="1"/>
        <end position="25"/>
    </location>
</feature>
<name>A0A0D9XLK5_9ORYZ</name>
<dbReference type="Proteomes" id="UP000032180">
    <property type="component" value="Chromosome 10"/>
</dbReference>
<evidence type="ECO:0008006" key="4">
    <source>
        <dbReference type="Google" id="ProtNLM"/>
    </source>
</evidence>
<reference evidence="3" key="2">
    <citation type="submission" date="2013-12" db="EMBL/GenBank/DDBJ databases">
        <authorList>
            <person name="Yu Y."/>
            <person name="Lee S."/>
            <person name="de Baynast K."/>
            <person name="Wissotski M."/>
            <person name="Liu L."/>
            <person name="Talag J."/>
            <person name="Goicoechea J."/>
            <person name="Angelova A."/>
            <person name="Jetty R."/>
            <person name="Kudrna D."/>
            <person name="Golser W."/>
            <person name="Rivera L."/>
            <person name="Zhang J."/>
            <person name="Wing R."/>
        </authorList>
    </citation>
    <scope>NUCLEOTIDE SEQUENCE</scope>
</reference>